<dbReference type="AlphaFoldDB" id="A0A8E2FD51"/>
<dbReference type="EMBL" id="KV748500">
    <property type="protein sequence ID" value="OCL14971.1"/>
    <property type="molecule type" value="Genomic_DNA"/>
</dbReference>
<evidence type="ECO:0000313" key="2">
    <source>
        <dbReference type="EMBL" id="OCL14971.1"/>
    </source>
</evidence>
<proteinExistence type="predicted"/>
<evidence type="ECO:0000259" key="1">
    <source>
        <dbReference type="Pfam" id="PF06985"/>
    </source>
</evidence>
<dbReference type="PANTHER" id="PTHR24148">
    <property type="entry name" value="ANKYRIN REPEAT DOMAIN-CONTAINING PROTEIN 39 HOMOLOG-RELATED"/>
    <property type="match status" value="1"/>
</dbReference>
<keyword evidence="3" id="KW-1185">Reference proteome</keyword>
<feature type="non-terminal residue" evidence="2">
    <location>
        <position position="350"/>
    </location>
</feature>
<gene>
    <name evidence="2" type="ORF">AOQ84DRAFT_330174</name>
</gene>
<dbReference type="Proteomes" id="UP000250140">
    <property type="component" value="Unassembled WGS sequence"/>
</dbReference>
<dbReference type="PANTHER" id="PTHR24148:SF73">
    <property type="entry name" value="HET DOMAIN PROTEIN (AFU_ORTHOLOGUE AFUA_8G01020)"/>
    <property type="match status" value="1"/>
</dbReference>
<reference evidence="2 3" key="1">
    <citation type="journal article" date="2016" name="Nat. Commun.">
        <title>Ectomycorrhizal ecology is imprinted in the genome of the dominant symbiotic fungus Cenococcum geophilum.</title>
        <authorList>
            <consortium name="DOE Joint Genome Institute"/>
            <person name="Peter M."/>
            <person name="Kohler A."/>
            <person name="Ohm R.A."/>
            <person name="Kuo A."/>
            <person name="Krutzmann J."/>
            <person name="Morin E."/>
            <person name="Arend M."/>
            <person name="Barry K.W."/>
            <person name="Binder M."/>
            <person name="Choi C."/>
            <person name="Clum A."/>
            <person name="Copeland A."/>
            <person name="Grisel N."/>
            <person name="Haridas S."/>
            <person name="Kipfer T."/>
            <person name="LaButti K."/>
            <person name="Lindquist E."/>
            <person name="Lipzen A."/>
            <person name="Maire R."/>
            <person name="Meier B."/>
            <person name="Mihaltcheva S."/>
            <person name="Molinier V."/>
            <person name="Murat C."/>
            <person name="Poggeler S."/>
            <person name="Quandt C.A."/>
            <person name="Sperisen C."/>
            <person name="Tritt A."/>
            <person name="Tisserant E."/>
            <person name="Crous P.W."/>
            <person name="Henrissat B."/>
            <person name="Nehls U."/>
            <person name="Egli S."/>
            <person name="Spatafora J.W."/>
            <person name="Grigoriev I.V."/>
            <person name="Martin F.M."/>
        </authorList>
    </citation>
    <scope>NUCLEOTIDE SEQUENCE [LARGE SCALE GENOMIC DNA]</scope>
    <source>
        <strain evidence="2 3">CBS 207.34</strain>
    </source>
</reference>
<accession>A0A8E2FD51</accession>
<dbReference type="InterPro" id="IPR010730">
    <property type="entry name" value="HET"/>
</dbReference>
<dbReference type="Pfam" id="PF06985">
    <property type="entry name" value="HET"/>
    <property type="match status" value="1"/>
</dbReference>
<sequence length="350" mass="39716">MDQISTSYPYEALNSDSREIRVFKLFPGTGSEQVAGELIKTSLNDAPSYDSLSYQWGNPTITSTINLERDVNFKVTVSLEIAMRNIRRPDHAIIIWIDGICINQQDVKERNRQVAMMRDIYSNAATVRVWIDEEIDANSPAFRALPALNENSKPEDLGEDPDWWTPIAKIFNSSYWDRLWIQQELVFARDIVVHCHGGTMPGLSLGALQWLVCLRRNNPRTGALITNNGWAELSRAMGVAQSPARHLLWWRKMLALKRPVNSISLVPPQIDGQPVDWDGRLMESSQPLSIPIYLLGTMRNSQKLQVTDPLDRVYGMLNLTIDCQPGDIDIDYRKSAAEAYTDVARFIVNK</sequence>
<dbReference type="OrthoDB" id="2157530at2759"/>
<organism evidence="2 3">
    <name type="scientific">Glonium stellatum</name>
    <dbReference type="NCBI Taxonomy" id="574774"/>
    <lineage>
        <taxon>Eukaryota</taxon>
        <taxon>Fungi</taxon>
        <taxon>Dikarya</taxon>
        <taxon>Ascomycota</taxon>
        <taxon>Pezizomycotina</taxon>
        <taxon>Dothideomycetes</taxon>
        <taxon>Pleosporomycetidae</taxon>
        <taxon>Gloniales</taxon>
        <taxon>Gloniaceae</taxon>
        <taxon>Glonium</taxon>
    </lineage>
</organism>
<protein>
    <submittedName>
        <fullName evidence="2">HET-domain-containing protein</fullName>
    </submittedName>
</protein>
<feature type="domain" description="Heterokaryon incompatibility" evidence="1">
    <location>
        <begin position="49"/>
        <end position="184"/>
    </location>
</feature>
<evidence type="ECO:0000313" key="3">
    <source>
        <dbReference type="Proteomes" id="UP000250140"/>
    </source>
</evidence>
<dbReference type="InterPro" id="IPR052895">
    <property type="entry name" value="HetReg/Transcr_Mod"/>
</dbReference>
<name>A0A8E2FD51_9PEZI</name>